<keyword evidence="9" id="KW-1185">Reference proteome</keyword>
<keyword evidence="3 6" id="KW-0812">Transmembrane</keyword>
<evidence type="ECO:0000256" key="1">
    <source>
        <dbReference type="ARBA" id="ARBA00004141"/>
    </source>
</evidence>
<dbReference type="RefSeq" id="WP_066536400.1">
    <property type="nucleotide sequence ID" value="NZ_CP021422.1"/>
</dbReference>
<evidence type="ECO:0008006" key="11">
    <source>
        <dbReference type="Google" id="ProtNLM"/>
    </source>
</evidence>
<evidence type="ECO:0000256" key="3">
    <source>
        <dbReference type="ARBA" id="ARBA00022692"/>
    </source>
</evidence>
<proteinExistence type="inferred from homology"/>
<evidence type="ECO:0000256" key="2">
    <source>
        <dbReference type="ARBA" id="ARBA00007375"/>
    </source>
</evidence>
<evidence type="ECO:0000313" key="8">
    <source>
        <dbReference type="EMBL" id="QQR28802.1"/>
    </source>
</evidence>
<evidence type="ECO:0000256" key="6">
    <source>
        <dbReference type="SAM" id="Phobius"/>
    </source>
</evidence>
<feature type="transmembrane region" description="Helical" evidence="6">
    <location>
        <begin position="85"/>
        <end position="102"/>
    </location>
</feature>
<feature type="transmembrane region" description="Helical" evidence="6">
    <location>
        <begin position="108"/>
        <end position="125"/>
    </location>
</feature>
<evidence type="ECO:0000313" key="10">
    <source>
        <dbReference type="Proteomes" id="UP000596035"/>
    </source>
</evidence>
<comment type="similarity">
    <text evidence="2">Belongs to the TMEM86 family.</text>
</comment>
<dbReference type="Proteomes" id="UP000196710">
    <property type="component" value="Chromosome"/>
</dbReference>
<dbReference type="Pfam" id="PF07947">
    <property type="entry name" value="YhhN"/>
    <property type="match status" value="1"/>
</dbReference>
<organism evidence="8 10">
    <name type="scientific">Acutalibacter muris</name>
    <dbReference type="NCBI Taxonomy" id="1796620"/>
    <lineage>
        <taxon>Bacteria</taxon>
        <taxon>Bacillati</taxon>
        <taxon>Bacillota</taxon>
        <taxon>Clostridia</taxon>
        <taxon>Eubacteriales</taxon>
        <taxon>Acutalibacteraceae</taxon>
        <taxon>Acutalibacter</taxon>
    </lineage>
</organism>
<gene>
    <name evidence="7" type="ORF">ADH66_01865</name>
    <name evidence="8" type="ORF">I5Q82_11895</name>
</gene>
<feature type="transmembrane region" description="Helical" evidence="6">
    <location>
        <begin position="6"/>
        <end position="24"/>
    </location>
</feature>
<sequence length="215" mass="23590">MNFLMYSLCALPVWGAAFVLYFILRRAGLMRESLIAKCLGSFLSVVSSGLGLYLSGASPIREPVFWFFVLCTAADALLEISFVPGMLLFGGAHICLILWLWGLAPAGWASLIVWLAAYAATAWLFRKELPRLHKLLVPFCLYPALLGGSLALGAALPFTAGPDYWPLAVGTLCFFVSDMMVAKSELSGLDPKWQKPIMLLYWGALYLISSALWLV</sequence>
<dbReference type="Proteomes" id="UP000596035">
    <property type="component" value="Chromosome"/>
</dbReference>
<accession>A0A1Z2XM56</accession>
<evidence type="ECO:0000313" key="9">
    <source>
        <dbReference type="Proteomes" id="UP000196710"/>
    </source>
</evidence>
<feature type="transmembrane region" description="Helical" evidence="6">
    <location>
        <begin position="137"/>
        <end position="158"/>
    </location>
</feature>
<feature type="transmembrane region" description="Helical" evidence="6">
    <location>
        <begin position="36"/>
        <end position="54"/>
    </location>
</feature>
<dbReference type="GO" id="GO:0016020">
    <property type="term" value="C:membrane"/>
    <property type="evidence" value="ECO:0007669"/>
    <property type="project" value="UniProtKB-SubCell"/>
</dbReference>
<feature type="transmembrane region" description="Helical" evidence="6">
    <location>
        <begin position="164"/>
        <end position="184"/>
    </location>
</feature>
<dbReference type="EMBL" id="CP065321">
    <property type="protein sequence ID" value="QQR28802.1"/>
    <property type="molecule type" value="Genomic_DNA"/>
</dbReference>
<name>A0A1Z2XM56_9FIRM</name>
<dbReference type="AlphaFoldDB" id="A0A1Z2XM56"/>
<keyword evidence="4 6" id="KW-1133">Transmembrane helix</keyword>
<dbReference type="EMBL" id="CP021422">
    <property type="protein sequence ID" value="ASB39512.1"/>
    <property type="molecule type" value="Genomic_DNA"/>
</dbReference>
<evidence type="ECO:0000256" key="5">
    <source>
        <dbReference type="ARBA" id="ARBA00023136"/>
    </source>
</evidence>
<reference evidence="9" key="2">
    <citation type="submission" date="2017-05" db="EMBL/GenBank/DDBJ databases">
        <title>Improved OligoMM genomes.</title>
        <authorList>
            <person name="Garzetti D."/>
        </authorList>
    </citation>
    <scope>NUCLEOTIDE SEQUENCE [LARGE SCALE GENOMIC DNA]</scope>
    <source>
        <strain evidence="9">KB18</strain>
    </source>
</reference>
<dbReference type="InterPro" id="IPR012506">
    <property type="entry name" value="TMEM86B-like"/>
</dbReference>
<reference evidence="7" key="1">
    <citation type="journal article" date="2017" name="Genome Announc.">
        <title>High-Quality Whole-Genome Sequences of the Oligo-Mouse-Microbiota Bacterial Community.</title>
        <authorList>
            <person name="Garzetti D."/>
            <person name="Brugiroux S."/>
            <person name="Bunk B."/>
            <person name="Pukall R."/>
            <person name="McCoy K.D."/>
            <person name="Macpherson A.J."/>
            <person name="Stecher B."/>
        </authorList>
    </citation>
    <scope>NUCLEOTIDE SEQUENCE</scope>
    <source>
        <strain evidence="7">KB18</strain>
    </source>
</reference>
<dbReference type="KEGG" id="amur:ADH66_01865"/>
<protein>
    <recommendedName>
        <fullName evidence="11">Lysoplasmalogenase</fullName>
    </recommendedName>
</protein>
<evidence type="ECO:0000256" key="4">
    <source>
        <dbReference type="ARBA" id="ARBA00022989"/>
    </source>
</evidence>
<evidence type="ECO:0000313" key="7">
    <source>
        <dbReference type="EMBL" id="ASB39512.1"/>
    </source>
</evidence>
<reference evidence="8 10" key="3">
    <citation type="submission" date="2020-11" db="EMBL/GenBank/DDBJ databases">
        <title>Closed and high quality bacterial genomes of the OMM12 community.</title>
        <authorList>
            <person name="Marbouty M."/>
            <person name="Lamy-Besnier Q."/>
            <person name="Debarbieux L."/>
            <person name="Koszul R."/>
        </authorList>
    </citation>
    <scope>NUCLEOTIDE SEQUENCE [LARGE SCALE GENOMIC DNA]</scope>
    <source>
        <strain evidence="8 10">KB18</strain>
    </source>
</reference>
<comment type="subcellular location">
    <subcellularLocation>
        <location evidence="1">Membrane</location>
        <topology evidence="1">Multi-pass membrane protein</topology>
    </subcellularLocation>
</comment>
<keyword evidence="5 6" id="KW-0472">Membrane</keyword>
<feature type="transmembrane region" description="Helical" evidence="6">
    <location>
        <begin position="196"/>
        <end position="214"/>
    </location>
</feature>